<feature type="signal peptide" evidence="1">
    <location>
        <begin position="1"/>
        <end position="20"/>
    </location>
</feature>
<feature type="chain" id="PRO_5040742646" description="Ig-like domain-containing protein" evidence="1">
    <location>
        <begin position="21"/>
        <end position="144"/>
    </location>
</feature>
<protein>
    <recommendedName>
        <fullName evidence="2">Ig-like domain-containing protein</fullName>
    </recommendedName>
</protein>
<evidence type="ECO:0000313" key="4">
    <source>
        <dbReference type="Proteomes" id="UP001148614"/>
    </source>
</evidence>
<feature type="domain" description="Ig-like" evidence="2">
    <location>
        <begin position="94"/>
        <end position="144"/>
    </location>
</feature>
<accession>A0A9W8NHW4</accession>
<keyword evidence="1" id="KW-0732">Signal</keyword>
<evidence type="ECO:0000259" key="2">
    <source>
        <dbReference type="PROSITE" id="PS50835"/>
    </source>
</evidence>
<dbReference type="AlphaFoldDB" id="A0A9W8NHW4"/>
<keyword evidence="4" id="KW-1185">Reference proteome</keyword>
<dbReference type="InterPro" id="IPR007110">
    <property type="entry name" value="Ig-like_dom"/>
</dbReference>
<organism evidence="3 4">
    <name type="scientific">Xylaria arbuscula</name>
    <dbReference type="NCBI Taxonomy" id="114810"/>
    <lineage>
        <taxon>Eukaryota</taxon>
        <taxon>Fungi</taxon>
        <taxon>Dikarya</taxon>
        <taxon>Ascomycota</taxon>
        <taxon>Pezizomycotina</taxon>
        <taxon>Sordariomycetes</taxon>
        <taxon>Xylariomycetidae</taxon>
        <taxon>Xylariales</taxon>
        <taxon>Xylariaceae</taxon>
        <taxon>Xylaria</taxon>
    </lineage>
</organism>
<evidence type="ECO:0000256" key="1">
    <source>
        <dbReference type="SAM" id="SignalP"/>
    </source>
</evidence>
<comment type="caution">
    <text evidence="3">The sequence shown here is derived from an EMBL/GenBank/DDBJ whole genome shotgun (WGS) entry which is preliminary data.</text>
</comment>
<proteinExistence type="predicted"/>
<dbReference type="PROSITE" id="PS50835">
    <property type="entry name" value="IG_LIKE"/>
    <property type="match status" value="1"/>
</dbReference>
<reference evidence="3" key="1">
    <citation type="submission" date="2022-07" db="EMBL/GenBank/DDBJ databases">
        <title>Genome Sequence of Xylaria arbuscula.</title>
        <authorList>
            <person name="Buettner E."/>
        </authorList>
    </citation>
    <scope>NUCLEOTIDE SEQUENCE</scope>
    <source>
        <strain evidence="3">VT107</strain>
    </source>
</reference>
<evidence type="ECO:0000313" key="3">
    <source>
        <dbReference type="EMBL" id="KAJ3576631.1"/>
    </source>
</evidence>
<dbReference type="EMBL" id="JANPWZ010000464">
    <property type="protein sequence ID" value="KAJ3576631.1"/>
    <property type="molecule type" value="Genomic_DNA"/>
</dbReference>
<gene>
    <name evidence="3" type="ORF">NPX13_g3630</name>
</gene>
<name>A0A9W8NHW4_9PEZI</name>
<dbReference type="Proteomes" id="UP001148614">
    <property type="component" value="Unassembled WGS sequence"/>
</dbReference>
<sequence length="144" mass="15467">MQANLFKILAIAAAFSAVHSAPVETTEGQVTQGQVNGTQVNGTQANKAHTNEAQVSDKISLFMSCKLAIRREMLLSASKREREISSRVLARITPAIWTLNVSHGDVANAFSTLTCVATRGMHAISVGPKEDSLLWRRSMGMGVA</sequence>